<dbReference type="EMBL" id="CAJZAG010000007">
    <property type="protein sequence ID" value="CAG9177639.1"/>
    <property type="molecule type" value="Genomic_DNA"/>
</dbReference>
<protein>
    <submittedName>
        <fullName evidence="1">Uncharacterized protein</fullName>
    </submittedName>
</protein>
<gene>
    <name evidence="1" type="ORF">LMG32289_03863</name>
</gene>
<accession>A0ABN7YVX2</accession>
<sequence>MSNVVSLAEHKRRLRRMDKQNALPRAAQDDSIHLFRQDDGTYKAFVNGAYLDDDLLSVEHLTDLARRLARAKRLGET</sequence>
<keyword evidence="2" id="KW-1185">Reference proteome</keyword>
<reference evidence="1 2" key="1">
    <citation type="submission" date="2021-08" db="EMBL/GenBank/DDBJ databases">
        <authorList>
            <person name="Peeters C."/>
        </authorList>
    </citation>
    <scope>NUCLEOTIDE SEQUENCE [LARGE SCALE GENOMIC DNA]</scope>
    <source>
        <strain evidence="1 2">LMG 32289</strain>
    </source>
</reference>
<proteinExistence type="predicted"/>
<evidence type="ECO:0000313" key="2">
    <source>
        <dbReference type="Proteomes" id="UP000706525"/>
    </source>
</evidence>
<evidence type="ECO:0000313" key="1">
    <source>
        <dbReference type="EMBL" id="CAG9177639.1"/>
    </source>
</evidence>
<comment type="caution">
    <text evidence="1">The sequence shown here is derived from an EMBL/GenBank/DDBJ whole genome shotgun (WGS) entry which is preliminary data.</text>
</comment>
<dbReference type="RefSeq" id="WP_223991152.1">
    <property type="nucleotide sequence ID" value="NZ_CAJZAG010000007.1"/>
</dbReference>
<organism evidence="1 2">
    <name type="scientific">Cupriavidus pampae</name>
    <dbReference type="NCBI Taxonomy" id="659251"/>
    <lineage>
        <taxon>Bacteria</taxon>
        <taxon>Pseudomonadati</taxon>
        <taxon>Pseudomonadota</taxon>
        <taxon>Betaproteobacteria</taxon>
        <taxon>Burkholderiales</taxon>
        <taxon>Burkholderiaceae</taxon>
        <taxon>Cupriavidus</taxon>
    </lineage>
</organism>
<name>A0ABN7YVX2_9BURK</name>
<dbReference type="Proteomes" id="UP000706525">
    <property type="component" value="Unassembled WGS sequence"/>
</dbReference>